<proteinExistence type="predicted"/>
<gene>
    <name evidence="4" type="ORF">SEMRO_517_G158730.1</name>
</gene>
<sequence>MNGQRTLLLLPLLLLLLLVVTNAQADRGDCCTDASCSNVVGQSQCYRQNVEMTVCQDPQFPLPYFRKYLNGVDETGGTMCVYIPTNELLGECCMTSDCNPNGGMCYPLETVSSCRAMVAQGMNLPYFRDFYNGNACHELARYGSCCYTADCNDETCRGSLLPEMCQPKGYAYFRNHNSGGCESVRSGGEADPHIQKFNGRWFDYQGECDLVMAHVPQFTPHQALDLHIRTKIRYDYSYIHAAALRIGNDTLEVASWGNYAVNGVDTPRLEGSKRMGSTSDTFPIYHRQPQENHTIVDIVLSQDSNITMGSFKDMVFVRFTGATRFHFGSTLGLMGNFRGDMMARDGTTDLSNDITVFGQEWQVRPDIDVPGNEEEKTLFRALDGPQYPEESCRLPPPQRLKGTSASSSKGVSKKQAQEACAHWTDPQRQQGCISDVLVTGDIDIARAMG</sequence>
<organism evidence="4 5">
    <name type="scientific">Seminavis robusta</name>
    <dbReference type="NCBI Taxonomy" id="568900"/>
    <lineage>
        <taxon>Eukaryota</taxon>
        <taxon>Sar</taxon>
        <taxon>Stramenopiles</taxon>
        <taxon>Ochrophyta</taxon>
        <taxon>Bacillariophyta</taxon>
        <taxon>Bacillariophyceae</taxon>
        <taxon>Bacillariophycidae</taxon>
        <taxon>Naviculales</taxon>
        <taxon>Naviculaceae</taxon>
        <taxon>Seminavis</taxon>
    </lineage>
</organism>
<dbReference type="Proteomes" id="UP001153069">
    <property type="component" value="Unassembled WGS sequence"/>
</dbReference>
<dbReference type="EMBL" id="CAICTM010000516">
    <property type="protein sequence ID" value="CAB9512086.1"/>
    <property type="molecule type" value="Genomic_DNA"/>
</dbReference>
<evidence type="ECO:0000313" key="4">
    <source>
        <dbReference type="EMBL" id="CAB9512086.1"/>
    </source>
</evidence>
<accession>A0A9N8E3V9</accession>
<keyword evidence="5" id="KW-1185">Reference proteome</keyword>
<reference evidence="4" key="1">
    <citation type="submission" date="2020-06" db="EMBL/GenBank/DDBJ databases">
        <authorList>
            <consortium name="Plant Systems Biology data submission"/>
        </authorList>
    </citation>
    <scope>NUCLEOTIDE SEQUENCE</scope>
    <source>
        <strain evidence="4">D6</strain>
    </source>
</reference>
<keyword evidence="2" id="KW-0732">Signal</keyword>
<dbReference type="InterPro" id="IPR001846">
    <property type="entry name" value="VWF_type-D"/>
</dbReference>
<dbReference type="AlphaFoldDB" id="A0A9N8E3V9"/>
<comment type="caution">
    <text evidence="4">The sequence shown here is derived from an EMBL/GenBank/DDBJ whole genome shotgun (WGS) entry which is preliminary data.</text>
</comment>
<feature type="domain" description="VWFD" evidence="3">
    <location>
        <begin position="184"/>
        <end position="370"/>
    </location>
</feature>
<dbReference type="OrthoDB" id="6236007at2759"/>
<feature type="chain" id="PRO_5040412370" description="VWFD domain-containing protein" evidence="2">
    <location>
        <begin position="26"/>
        <end position="449"/>
    </location>
</feature>
<feature type="compositionally biased region" description="Polar residues" evidence="1">
    <location>
        <begin position="401"/>
        <end position="410"/>
    </location>
</feature>
<evidence type="ECO:0000313" key="5">
    <source>
        <dbReference type="Proteomes" id="UP001153069"/>
    </source>
</evidence>
<evidence type="ECO:0000256" key="1">
    <source>
        <dbReference type="SAM" id="MobiDB-lite"/>
    </source>
</evidence>
<protein>
    <recommendedName>
        <fullName evidence="3">VWFD domain-containing protein</fullName>
    </recommendedName>
</protein>
<feature type="signal peptide" evidence="2">
    <location>
        <begin position="1"/>
        <end position="25"/>
    </location>
</feature>
<evidence type="ECO:0000256" key="2">
    <source>
        <dbReference type="SAM" id="SignalP"/>
    </source>
</evidence>
<dbReference type="PROSITE" id="PS51233">
    <property type="entry name" value="VWFD"/>
    <property type="match status" value="1"/>
</dbReference>
<evidence type="ECO:0000259" key="3">
    <source>
        <dbReference type="PROSITE" id="PS51233"/>
    </source>
</evidence>
<feature type="region of interest" description="Disordered" evidence="1">
    <location>
        <begin position="385"/>
        <end position="422"/>
    </location>
</feature>
<name>A0A9N8E3V9_9STRA</name>